<evidence type="ECO:0000313" key="5">
    <source>
        <dbReference type="Proteomes" id="UP000527860"/>
    </source>
</evidence>
<dbReference type="OrthoDB" id="9806086at2"/>
<reference evidence="3 5" key="4">
    <citation type="submission" date="2022-12" db="EMBL/GenBank/DDBJ databases">
        <title>Genome analysis and biological profiling of marine Salinicoccus roseus MOSEL-ME25.</title>
        <authorList>
            <person name="Mirza F.T."/>
            <person name="Xie Y."/>
            <person name="Shinwari Z.K."/>
        </authorList>
    </citation>
    <scope>NUCLEOTIDE SEQUENCE [LARGE SCALE GENOMIC DNA]</scope>
    <source>
        <strain evidence="3 5">MOSEL-ME25</strain>
    </source>
</reference>
<dbReference type="NCBIfam" id="TIGR00778">
    <property type="entry name" value="ahpD_dom"/>
    <property type="match status" value="2"/>
</dbReference>
<dbReference type="Proteomes" id="UP000527860">
    <property type="component" value="Unassembled WGS sequence"/>
</dbReference>
<protein>
    <submittedName>
        <fullName evidence="2">Alkylhydroperoxidase</fullName>
    </submittedName>
    <submittedName>
        <fullName evidence="3">Carboxymuconolactone decarboxylase family protein</fullName>
    </submittedName>
</protein>
<dbReference type="Pfam" id="PF02627">
    <property type="entry name" value="CMD"/>
    <property type="match status" value="2"/>
</dbReference>
<evidence type="ECO:0000313" key="4">
    <source>
        <dbReference type="Proteomes" id="UP000031546"/>
    </source>
</evidence>
<reference evidence="3" key="3">
    <citation type="submission" date="2020-04" db="EMBL/GenBank/DDBJ databases">
        <authorList>
            <person name="Tanveer F."/>
            <person name="Xie Y."/>
            <person name="Shinwari Z.K."/>
        </authorList>
    </citation>
    <scope>NUCLEOTIDE SEQUENCE</scope>
    <source>
        <strain evidence="3">MOSEL-ME25</strain>
    </source>
</reference>
<evidence type="ECO:0000313" key="3">
    <source>
        <dbReference type="EMBL" id="MDB0580627.1"/>
    </source>
</evidence>
<dbReference type="PANTHER" id="PTHR33930:SF8">
    <property type="entry name" value="4-CARBOXYMUCONOLACTONE DECARBOXYLASE"/>
    <property type="match status" value="1"/>
</dbReference>
<dbReference type="InterPro" id="IPR004675">
    <property type="entry name" value="AhpD_core"/>
</dbReference>
<dbReference type="AlphaFoldDB" id="A0A0C2E5C0"/>
<evidence type="ECO:0000259" key="1">
    <source>
        <dbReference type="Pfam" id="PF02627"/>
    </source>
</evidence>
<comment type="caution">
    <text evidence="2">The sequence shown here is derived from an EMBL/GenBank/DDBJ whole genome shotgun (WGS) entry which is preliminary data.</text>
</comment>
<feature type="domain" description="Carboxymuconolactone decarboxylase-like" evidence="1">
    <location>
        <begin position="132"/>
        <end position="214"/>
    </location>
</feature>
<dbReference type="EMBL" id="JABEVU030000001">
    <property type="protein sequence ID" value="MDB0580627.1"/>
    <property type="molecule type" value="Genomic_DNA"/>
</dbReference>
<keyword evidence="5" id="KW-1185">Reference proteome</keyword>
<name>A0A0C2E5C0_9STAP</name>
<keyword evidence="2" id="KW-0560">Oxidoreductase</keyword>
<dbReference type="STRING" id="45670.SN16_07430"/>
<dbReference type="GeneID" id="77845382"/>
<dbReference type="Gene3D" id="1.20.1290.10">
    <property type="entry name" value="AhpD-like"/>
    <property type="match status" value="2"/>
</dbReference>
<dbReference type="InterPro" id="IPR003779">
    <property type="entry name" value="CMD-like"/>
</dbReference>
<evidence type="ECO:0000313" key="2">
    <source>
        <dbReference type="EMBL" id="KIH70537.1"/>
    </source>
</evidence>
<accession>A0A0C2E5C0</accession>
<dbReference type="EMBL" id="JXII01000006">
    <property type="protein sequence ID" value="KIH70537.1"/>
    <property type="molecule type" value="Genomic_DNA"/>
</dbReference>
<feature type="domain" description="Carboxymuconolactone decarboxylase-like" evidence="1">
    <location>
        <begin position="23"/>
        <end position="105"/>
    </location>
</feature>
<dbReference type="InterPro" id="IPR029032">
    <property type="entry name" value="AhpD-like"/>
</dbReference>
<dbReference type="Proteomes" id="UP000031546">
    <property type="component" value="Unassembled WGS sequence"/>
</dbReference>
<dbReference type="PANTHER" id="PTHR33930">
    <property type="entry name" value="ALKYL HYDROPEROXIDE REDUCTASE AHPD"/>
    <property type="match status" value="1"/>
</dbReference>
<organism evidence="2 4">
    <name type="scientific">Salinicoccus roseus</name>
    <dbReference type="NCBI Taxonomy" id="45670"/>
    <lineage>
        <taxon>Bacteria</taxon>
        <taxon>Bacillati</taxon>
        <taxon>Bacillota</taxon>
        <taxon>Bacilli</taxon>
        <taxon>Bacillales</taxon>
        <taxon>Staphylococcaceae</taxon>
        <taxon>Salinicoccus</taxon>
    </lineage>
</organism>
<dbReference type="RefSeq" id="WP_040105995.1">
    <property type="nucleotide sequence ID" value="NZ_JABEVU030000001.1"/>
</dbReference>
<keyword evidence="2" id="KW-0575">Peroxidase</keyword>
<dbReference type="GO" id="GO:0051920">
    <property type="term" value="F:peroxiredoxin activity"/>
    <property type="evidence" value="ECO:0007669"/>
    <property type="project" value="InterPro"/>
</dbReference>
<reference evidence="2 4" key="1">
    <citation type="submission" date="2015-01" db="EMBL/GenBank/DDBJ databases">
        <title>Genome sequences of high lactate-tolerant strain Salinicoccus roseus W12 with industrial interest.</title>
        <authorList>
            <person name="Wang H."/>
            <person name="Yu B."/>
        </authorList>
    </citation>
    <scope>NUCLEOTIDE SEQUENCE [LARGE SCALE GENOMIC DNA]</scope>
    <source>
        <strain evidence="2 4">W12</strain>
    </source>
</reference>
<reference evidence="5" key="2">
    <citation type="submission" date="2020-04" db="EMBL/GenBank/DDBJ databases">
        <title>Genome analysis and biological profiling of marine Cellulosimicrobium funkei MOSEL-ME6.</title>
        <authorList>
            <person name="Tanveer F."/>
            <person name="Xie Y."/>
            <person name="Shinwari Z.K."/>
        </authorList>
    </citation>
    <scope>NUCLEOTIDE SEQUENCE [LARGE SCALE GENOMIC DNA]</scope>
    <source>
        <strain evidence="5">MOSEL-ME25</strain>
    </source>
</reference>
<gene>
    <name evidence="3" type="ORF">F7P68_0008795</name>
    <name evidence="2" type="ORF">SN16_07430</name>
</gene>
<proteinExistence type="predicted"/>
<dbReference type="SUPFAM" id="SSF69118">
    <property type="entry name" value="AhpD-like"/>
    <property type="match status" value="2"/>
</dbReference>
<sequence length="218" mass="23426">MTTDVLYKQSYKNRLGEINKLAPEAAKAFGQFDQKAMAEGVLPAKLKELIAVAVAHVTGCPYCIDIHVKNLKKLEGSKEEMAESIMVATALKAGSAYAHSINALDAYDEVDGDSLYAKGGLKNLAQLNKVTPEINKAFQQFDTAAMQEGALTTKEKEIIAVAIAHVTGCPYCIEIHTGNAKKMNVTKEEIAESIFVATTLKAGSAYAHGINALNAYDE</sequence>